<dbReference type="Gene3D" id="3.30.70.330">
    <property type="match status" value="1"/>
</dbReference>
<dbReference type="GeneTree" id="ENSGT00940000154575"/>
<dbReference type="Proteomes" id="UP000018467">
    <property type="component" value="Unassembled WGS sequence"/>
</dbReference>
<keyword evidence="7" id="KW-0694">RNA-binding</keyword>
<feature type="compositionally biased region" description="Acidic residues" evidence="8">
    <location>
        <begin position="1300"/>
        <end position="1314"/>
    </location>
</feature>
<dbReference type="InterPro" id="IPR044570">
    <property type="entry name" value="Set1-like"/>
</dbReference>
<dbReference type="PROSITE" id="PS50102">
    <property type="entry name" value="RRM"/>
    <property type="match status" value="1"/>
</dbReference>
<evidence type="ECO:0000259" key="9">
    <source>
        <dbReference type="PROSITE" id="PS50102"/>
    </source>
</evidence>
<evidence type="ECO:0000313" key="10">
    <source>
        <dbReference type="Ensembl" id="ENSAMXP00000015925.2"/>
    </source>
</evidence>
<dbReference type="PRINTS" id="PR01217">
    <property type="entry name" value="PRICHEXTENSN"/>
</dbReference>
<feature type="compositionally biased region" description="Low complexity" evidence="8">
    <location>
        <begin position="1454"/>
        <end position="1464"/>
    </location>
</feature>
<feature type="compositionally biased region" description="Acidic residues" evidence="8">
    <location>
        <begin position="1061"/>
        <end position="1070"/>
    </location>
</feature>
<evidence type="ECO:0000256" key="2">
    <source>
        <dbReference type="ARBA" id="ARBA00022603"/>
    </source>
</evidence>
<proteinExistence type="predicted"/>
<feature type="compositionally biased region" description="Pro residues" evidence="8">
    <location>
        <begin position="1398"/>
        <end position="1411"/>
    </location>
</feature>
<feature type="region of interest" description="Disordered" evidence="8">
    <location>
        <begin position="1282"/>
        <end position="1533"/>
    </location>
</feature>
<evidence type="ECO:0000256" key="7">
    <source>
        <dbReference type="PROSITE-ProRule" id="PRU00176"/>
    </source>
</evidence>
<keyword evidence="2" id="KW-0489">Methyltransferase</keyword>
<keyword evidence="5" id="KW-0156">Chromatin regulator</keyword>
<dbReference type="eggNOG" id="KOG1080">
    <property type="taxonomic scope" value="Eukaryota"/>
</dbReference>
<dbReference type="Bgee" id="ENSAMXG00000015469">
    <property type="expression patterns" value="Expressed in testis and 3 other cell types or tissues"/>
</dbReference>
<keyword evidence="11" id="KW-1185">Reference proteome</keyword>
<feature type="compositionally biased region" description="Basic and acidic residues" evidence="8">
    <location>
        <begin position="1"/>
        <end position="10"/>
    </location>
</feature>
<evidence type="ECO:0000313" key="11">
    <source>
        <dbReference type="Proteomes" id="UP000018467"/>
    </source>
</evidence>
<feature type="region of interest" description="Disordered" evidence="8">
    <location>
        <begin position="1595"/>
        <end position="1622"/>
    </location>
</feature>
<feature type="compositionally biased region" description="Low complexity" evidence="8">
    <location>
        <begin position="1506"/>
        <end position="1524"/>
    </location>
</feature>
<reference evidence="10" key="3">
    <citation type="submission" date="2025-08" db="UniProtKB">
        <authorList>
            <consortium name="Ensembl"/>
        </authorList>
    </citation>
    <scope>IDENTIFICATION</scope>
</reference>
<organism evidence="10 11">
    <name type="scientific">Astyanax mexicanus</name>
    <name type="common">Blind cave fish</name>
    <name type="synonym">Astyanax fasciatus mexicanus</name>
    <dbReference type="NCBI Taxonomy" id="7994"/>
    <lineage>
        <taxon>Eukaryota</taxon>
        <taxon>Metazoa</taxon>
        <taxon>Chordata</taxon>
        <taxon>Craniata</taxon>
        <taxon>Vertebrata</taxon>
        <taxon>Euteleostomi</taxon>
        <taxon>Actinopterygii</taxon>
        <taxon>Neopterygii</taxon>
        <taxon>Teleostei</taxon>
        <taxon>Ostariophysi</taxon>
        <taxon>Characiformes</taxon>
        <taxon>Characoidei</taxon>
        <taxon>Acestrorhamphidae</taxon>
        <taxon>Acestrorhamphinae</taxon>
        <taxon>Astyanax</taxon>
    </lineage>
</organism>
<dbReference type="InterPro" id="IPR012677">
    <property type="entry name" value="Nucleotide-bd_a/b_plait_sf"/>
</dbReference>
<accession>W5L7W3</accession>
<dbReference type="InterPro" id="IPR000504">
    <property type="entry name" value="RRM_dom"/>
</dbReference>
<dbReference type="GO" id="GO:0048188">
    <property type="term" value="C:Set1C/COMPASS complex"/>
    <property type="evidence" value="ECO:0007669"/>
    <property type="project" value="TreeGrafter"/>
</dbReference>
<keyword evidence="4" id="KW-0949">S-adenosyl-L-methionine</keyword>
<dbReference type="GO" id="GO:0032259">
    <property type="term" value="P:methylation"/>
    <property type="evidence" value="ECO:0007669"/>
    <property type="project" value="UniProtKB-KW"/>
</dbReference>
<feature type="region of interest" description="Disordered" evidence="8">
    <location>
        <begin position="364"/>
        <end position="396"/>
    </location>
</feature>
<sequence>MRESGEKEAQEDNESSESGEERGPSWSSYRLLVDPVLKEGTEKLYRYDGQYFSSPNPGIPPLEQVRDPRLARFWTKFKETDLPIPKFKIDENYVGPPKEVTFARLNDNIKEAFLRDMCKKFGKIQELEVLYNPKNKKHLGIAKVIFDRVREANEAVQKLHNTSVMGNNIHVELDPKGEKRMRYFQLLVGGLYTPFTLPLGEEAWGPLSPSYSSDSHSEYEAAKRLTHGLLSSSLSLSSGLLSSTSFDASTPLSMDTAYSSMHQDTPSSFWQTPLYQDTPYTSPMSHSNPGTPPQCEGLSNLSQSVPDLQVHGACSSKIFSNMTPLISSDSQSTHPNPNLVQLTPHSKAVNTRQGALINIIQSSRTSRGHMASGCQPHAVGRASRRGPRGRVWGPKYQNAYNRRPEHHYVHRPVFNRPKYRSGPANSLVPFPAHIQPDKPLIPASQSGSGSDRPAGLLGQNTCAFINTAREVPVNPGAECADKQTPAIPHSIGSAEVNPTQAKMIMHLDSLVKALENPLKTPSTYLPNTTPPHVPDTKQGPTARTHSPLRQCTSPGLGKGPPTGSPAPDPTPISLDSRIQMLLGSHGSNLPLNEDTSDSDSHSEEHSVASPNDFQHSSSKSCPPSPEPPDVTSISRVTVNSRHPASPQNQEDCSEPGIEDVSPRSLPDSVEEGEVFSPDSSHASKIPVISSHYSAIRPALSQQTATLFLREGETLEQTGPGTCGGGSSPSPPVFRMPPPPVLLPPPGFPALFPPMRPPNLPPLCGPPSLLPPVPSLLKPLPANLSIPPPPFYPPPQLPMGQVGRPQRWNSPPAPLPIPTRITQGKTHPIYSPPFPIAPTPAAFPGVAVPQDGARLRQCPPFPSIGGSAPVPGYRTPWPPPILPVFDPSVPPPGYVPVKESLHKATVDGVLAAVAAELRAIVKKDIHRRIVEGIAFAAFDQWWDERERTAKVPVTPVKAGESKEVPKPWHPVEGTGPESAALGTGLGLGLRSTLKLPSFKVKRKESLVEDSVEAKRTRPPSPGVSEDEEVEQDTHLEDKAADEPQNTADLSVVKRRHARPLELDSDEEEEGEMDKLEDSESEKEENEKNKLSVEDEDDDVEDEDERKFKRPSSVQEDENQSEEVISLASSSLHSEPLFSSDRDYDSAVSSRSDFDSSEESQCSESSEEEDDDEECAVAERPAEQRVVEEIWISSDEEDAEYKEVMEVAHTPAAASVISWEEELDPPLTPSAPLSSDEDHSLLGADAEEELRVRVFLHGYGCQDPVTQHLSNKLELQDPALLSSAEELELPCPPSPSYKALSSDEELETQSETELEYQGDAIETLEDSGNLRPPTPTGSMSESDPELELRHRHSPPPATEEELPHTPGGGIEMEAETPALSPCPPTPLPPPPSPTGLHRFPSPPVYFSPPPLPSSYPAYEETPKTPGRNTRREHSSQRTATAVHSQDALLRVVMHGPFSPSFTSSSPCAGNGVPRTPGRDISPSSPLSDNGDVSIHHREQCYNQNPGWSSRYSPSSSESSASETPSPVQKPPDFVTDRDFTQQQLNFSTDRMRTLDESRLRKRKERLQHKRRMIFLQKNRFRQNVDDLSCTPAKKVISKSSWDPEAPGRNERINGERTETQSKRPLQGLENRVENRLEGRGMENHTLSESLDRWRKRRRWSHRPPHCWRRFAPRSQRREKLVLNAVWTRGVNVEEIGHLRASYERMLLQDSSHWLSNTHWVHHPHILT</sequence>
<dbReference type="SUPFAM" id="SSF54928">
    <property type="entry name" value="RNA-binding domain, RBD"/>
    <property type="match status" value="1"/>
</dbReference>
<feature type="compositionally biased region" description="Pro residues" evidence="8">
    <location>
        <begin position="1378"/>
        <end position="1391"/>
    </location>
</feature>
<dbReference type="PANTHER" id="PTHR45814:SF1">
    <property type="entry name" value="HISTONE-LYSINE N-METHYLTRANSFERASE SETD1B"/>
    <property type="match status" value="1"/>
</dbReference>
<evidence type="ECO:0000256" key="4">
    <source>
        <dbReference type="ARBA" id="ARBA00022691"/>
    </source>
</evidence>
<dbReference type="FunFam" id="3.30.70.330:FF:000178">
    <property type="entry name" value="Histone-lysine N-methyltransferase"/>
    <property type="match status" value="1"/>
</dbReference>
<feature type="compositionally biased region" description="Basic and acidic residues" evidence="8">
    <location>
        <begin position="1005"/>
        <end position="1014"/>
    </location>
</feature>
<feature type="region of interest" description="Disordered" evidence="8">
    <location>
        <begin position="1005"/>
        <end position="1180"/>
    </location>
</feature>
<feature type="compositionally biased region" description="Acidic residues" evidence="8">
    <location>
        <begin position="1163"/>
        <end position="1174"/>
    </location>
</feature>
<dbReference type="Ensembl" id="ENSAMXT00000015925.2">
    <property type="protein sequence ID" value="ENSAMXP00000015925.2"/>
    <property type="gene ID" value="ENSAMXG00000015469.2"/>
</dbReference>
<evidence type="ECO:0000256" key="8">
    <source>
        <dbReference type="SAM" id="MobiDB-lite"/>
    </source>
</evidence>
<feature type="domain" description="RRM" evidence="9">
    <location>
        <begin position="98"/>
        <end position="176"/>
    </location>
</feature>
<feature type="region of interest" description="Disordered" evidence="8">
    <location>
        <begin position="953"/>
        <end position="982"/>
    </location>
</feature>
<dbReference type="GO" id="GO:0003723">
    <property type="term" value="F:RNA binding"/>
    <property type="evidence" value="ECO:0007669"/>
    <property type="project" value="UniProtKB-UniRule"/>
</dbReference>
<feature type="compositionally biased region" description="Basic and acidic residues" evidence="8">
    <location>
        <begin position="1030"/>
        <end position="1040"/>
    </location>
</feature>
<dbReference type="PANTHER" id="PTHR45814">
    <property type="entry name" value="HISTONE-LYSINE N-METHYLTRANSFERASE SETD1"/>
    <property type="match status" value="1"/>
</dbReference>
<feature type="compositionally biased region" description="Acidic residues" evidence="8">
    <location>
        <begin position="1092"/>
        <end position="1102"/>
    </location>
</feature>
<keyword evidence="3" id="KW-0808">Transferase</keyword>
<feature type="region of interest" description="Disordered" evidence="8">
    <location>
        <begin position="1221"/>
        <end position="1242"/>
    </location>
</feature>
<comment type="subcellular location">
    <subcellularLocation>
        <location evidence="1">Nucleus</location>
    </subcellularLocation>
</comment>
<dbReference type="Pfam" id="PF00076">
    <property type="entry name" value="RRM_1"/>
    <property type="match status" value="1"/>
</dbReference>
<dbReference type="SMART" id="SM00360">
    <property type="entry name" value="RRM"/>
    <property type="match status" value="1"/>
</dbReference>
<reference evidence="10" key="4">
    <citation type="submission" date="2025-09" db="UniProtKB">
        <authorList>
            <consortium name="Ensembl"/>
        </authorList>
    </citation>
    <scope>IDENTIFICATION</scope>
</reference>
<evidence type="ECO:0000256" key="5">
    <source>
        <dbReference type="ARBA" id="ARBA00022853"/>
    </source>
</evidence>
<dbReference type="GO" id="GO:0042800">
    <property type="term" value="F:histone H3K4 methyltransferase activity"/>
    <property type="evidence" value="ECO:0007669"/>
    <property type="project" value="InterPro"/>
</dbReference>
<feature type="compositionally biased region" description="Low complexity" evidence="8">
    <location>
        <begin position="1127"/>
        <end position="1137"/>
    </location>
</feature>
<feature type="region of interest" description="Disordered" evidence="8">
    <location>
        <begin position="1"/>
        <end position="26"/>
    </location>
</feature>
<feature type="compositionally biased region" description="Polar residues" evidence="8">
    <location>
        <begin position="538"/>
        <end position="553"/>
    </location>
</feature>
<reference evidence="11" key="1">
    <citation type="submission" date="2013-03" db="EMBL/GenBank/DDBJ databases">
        <authorList>
            <person name="Jeffery W."/>
            <person name="Warren W."/>
            <person name="Wilson R.K."/>
        </authorList>
    </citation>
    <scope>NUCLEOTIDE SEQUENCE</scope>
    <source>
        <strain evidence="11">female</strain>
    </source>
</reference>
<reference evidence="11" key="2">
    <citation type="journal article" date="2014" name="Nat. Commun.">
        <title>The cavefish genome reveals candidate genes for eye loss.</title>
        <authorList>
            <person name="McGaugh S.E."/>
            <person name="Gross J.B."/>
            <person name="Aken B."/>
            <person name="Blin M."/>
            <person name="Borowsky R."/>
            <person name="Chalopin D."/>
            <person name="Hinaux H."/>
            <person name="Jeffery W.R."/>
            <person name="Keene A."/>
            <person name="Ma L."/>
            <person name="Minx P."/>
            <person name="Murphy D."/>
            <person name="O'Quin K.E."/>
            <person name="Retaux S."/>
            <person name="Rohner N."/>
            <person name="Searle S.M."/>
            <person name="Stahl B.A."/>
            <person name="Tabin C."/>
            <person name="Volff J.N."/>
            <person name="Yoshizawa M."/>
            <person name="Warren W.C."/>
        </authorList>
    </citation>
    <scope>NUCLEOTIDE SEQUENCE [LARGE SCALE GENOMIC DNA]</scope>
    <source>
        <strain evidence="11">female</strain>
    </source>
</reference>
<feature type="compositionally biased region" description="Basic and acidic residues" evidence="8">
    <location>
        <begin position="1603"/>
        <end position="1619"/>
    </location>
</feature>
<dbReference type="HOGENOM" id="CLU_001226_0_0_1"/>
<evidence type="ECO:0000256" key="1">
    <source>
        <dbReference type="ARBA" id="ARBA00004123"/>
    </source>
</evidence>
<dbReference type="InterPro" id="IPR035979">
    <property type="entry name" value="RBD_domain_sf"/>
</dbReference>
<evidence type="ECO:0000256" key="6">
    <source>
        <dbReference type="ARBA" id="ARBA00023242"/>
    </source>
</evidence>
<dbReference type="STRING" id="7994.ENSAMXP00000015925"/>
<evidence type="ECO:0000256" key="3">
    <source>
        <dbReference type="ARBA" id="ARBA00022679"/>
    </source>
</evidence>
<name>W5L7W3_ASTMX</name>
<feature type="compositionally biased region" description="Polar residues" evidence="8">
    <location>
        <begin position="631"/>
        <end position="650"/>
    </location>
</feature>
<protein>
    <submittedName>
        <fullName evidence="10">SET domain containing 1B, histone lysine methyltransferase b</fullName>
    </submittedName>
</protein>
<feature type="region of interest" description="Disordered" evidence="8">
    <location>
        <begin position="521"/>
        <end position="682"/>
    </location>
</feature>
<keyword evidence="6" id="KW-0539">Nucleus</keyword>
<dbReference type="InParanoid" id="W5L7W3"/>